<evidence type="ECO:0000259" key="9">
    <source>
        <dbReference type="PROSITE" id="PS51755"/>
    </source>
</evidence>
<dbReference type="PROSITE" id="PS51755">
    <property type="entry name" value="OMPR_PHOB"/>
    <property type="match status" value="1"/>
</dbReference>
<dbReference type="InterPro" id="IPR036388">
    <property type="entry name" value="WH-like_DNA-bd_sf"/>
</dbReference>
<dbReference type="Gene3D" id="1.10.10.10">
    <property type="entry name" value="Winged helix-like DNA-binding domain superfamily/Winged helix DNA-binding domain"/>
    <property type="match status" value="1"/>
</dbReference>
<dbReference type="RefSeq" id="WP_310032319.1">
    <property type="nucleotide sequence ID" value="NZ_JAVDRL010000007.1"/>
</dbReference>
<dbReference type="PANTHER" id="PTHR48111:SF4">
    <property type="entry name" value="DNA-BINDING DUAL TRANSCRIPTIONAL REGULATOR OMPR"/>
    <property type="match status" value="1"/>
</dbReference>
<protein>
    <submittedName>
        <fullName evidence="10">Two-component system OmpR family response regulator</fullName>
    </submittedName>
</protein>
<proteinExistence type="predicted"/>
<feature type="modified residue" description="4-aspartylphosphate" evidence="6">
    <location>
        <position position="53"/>
    </location>
</feature>
<dbReference type="InterPro" id="IPR001789">
    <property type="entry name" value="Sig_transdc_resp-reg_receiver"/>
</dbReference>
<keyword evidence="3" id="KW-0805">Transcription regulation</keyword>
<dbReference type="CDD" id="cd00383">
    <property type="entry name" value="trans_reg_C"/>
    <property type="match status" value="1"/>
</dbReference>
<dbReference type="Pfam" id="PF00486">
    <property type="entry name" value="Trans_reg_C"/>
    <property type="match status" value="1"/>
</dbReference>
<name>A0ABU1N0R1_9CAUL</name>
<dbReference type="InterPro" id="IPR011006">
    <property type="entry name" value="CheY-like_superfamily"/>
</dbReference>
<dbReference type="Gene3D" id="6.10.250.690">
    <property type="match status" value="1"/>
</dbReference>
<accession>A0ABU1N0R1</accession>
<keyword evidence="11" id="KW-1185">Reference proteome</keyword>
<organism evidence="10 11">
    <name type="scientific">Caulobacter rhizosphaerae</name>
    <dbReference type="NCBI Taxonomy" id="2010972"/>
    <lineage>
        <taxon>Bacteria</taxon>
        <taxon>Pseudomonadati</taxon>
        <taxon>Pseudomonadota</taxon>
        <taxon>Alphaproteobacteria</taxon>
        <taxon>Caulobacterales</taxon>
        <taxon>Caulobacteraceae</taxon>
        <taxon>Caulobacter</taxon>
    </lineage>
</organism>
<evidence type="ECO:0000256" key="3">
    <source>
        <dbReference type="ARBA" id="ARBA00023015"/>
    </source>
</evidence>
<dbReference type="Pfam" id="PF00072">
    <property type="entry name" value="Response_reg"/>
    <property type="match status" value="1"/>
</dbReference>
<reference evidence="10 11" key="1">
    <citation type="submission" date="2023-07" db="EMBL/GenBank/DDBJ databases">
        <title>Sorghum-associated microbial communities from plants grown in Nebraska, USA.</title>
        <authorList>
            <person name="Schachtman D."/>
        </authorList>
    </citation>
    <scope>NUCLEOTIDE SEQUENCE [LARGE SCALE GENOMIC DNA]</scope>
    <source>
        <strain evidence="10 11">DS2154</strain>
    </source>
</reference>
<dbReference type="Gene3D" id="3.40.50.2300">
    <property type="match status" value="1"/>
</dbReference>
<keyword evidence="1 6" id="KW-0597">Phosphoprotein</keyword>
<evidence type="ECO:0000313" key="10">
    <source>
        <dbReference type="EMBL" id="MDR6532009.1"/>
    </source>
</evidence>
<dbReference type="SUPFAM" id="SSF52172">
    <property type="entry name" value="CheY-like"/>
    <property type="match status" value="1"/>
</dbReference>
<sequence length="241" mass="26645">MDKRILILDGDPVARHDMTGLLSGYGLTALGAGSAHEMEQILRETQVNLVMLDMMLPDASGLSVCSRLLRLPAPPAIMVVSDSGEECDVVVGLEFGADDYVVKPYRPRELLARVRAVLRRHDDARHDESARATPAVYGFDGWRLNVATQDLFDPRDRPVPLSTAEFLVLWALVDKPNQVLTRDALRQGPPDAHARPAPQQVNVAISRLRSKLDRIDGGAGLIRTIRHLGYIFAARVERVED</sequence>
<dbReference type="Proteomes" id="UP001262754">
    <property type="component" value="Unassembled WGS sequence"/>
</dbReference>
<comment type="caution">
    <text evidence="10">The sequence shown here is derived from an EMBL/GenBank/DDBJ whole genome shotgun (WGS) entry which is preliminary data.</text>
</comment>
<feature type="DNA-binding region" description="OmpR/PhoB-type" evidence="7">
    <location>
        <begin position="134"/>
        <end position="234"/>
    </location>
</feature>
<dbReference type="InterPro" id="IPR001867">
    <property type="entry name" value="OmpR/PhoB-type_DNA-bd"/>
</dbReference>
<evidence type="ECO:0000256" key="5">
    <source>
        <dbReference type="ARBA" id="ARBA00023163"/>
    </source>
</evidence>
<keyword evidence="5" id="KW-0804">Transcription</keyword>
<dbReference type="PROSITE" id="PS50110">
    <property type="entry name" value="RESPONSE_REGULATORY"/>
    <property type="match status" value="1"/>
</dbReference>
<evidence type="ECO:0000256" key="6">
    <source>
        <dbReference type="PROSITE-ProRule" id="PRU00169"/>
    </source>
</evidence>
<evidence type="ECO:0000313" key="11">
    <source>
        <dbReference type="Proteomes" id="UP001262754"/>
    </source>
</evidence>
<feature type="domain" description="OmpR/PhoB-type" evidence="9">
    <location>
        <begin position="134"/>
        <end position="234"/>
    </location>
</feature>
<evidence type="ECO:0000256" key="2">
    <source>
        <dbReference type="ARBA" id="ARBA00023012"/>
    </source>
</evidence>
<evidence type="ECO:0000256" key="4">
    <source>
        <dbReference type="ARBA" id="ARBA00023125"/>
    </source>
</evidence>
<dbReference type="PANTHER" id="PTHR48111">
    <property type="entry name" value="REGULATOR OF RPOS"/>
    <property type="match status" value="1"/>
</dbReference>
<dbReference type="EMBL" id="JAVDRL010000007">
    <property type="protein sequence ID" value="MDR6532009.1"/>
    <property type="molecule type" value="Genomic_DNA"/>
</dbReference>
<feature type="domain" description="Response regulatory" evidence="8">
    <location>
        <begin position="4"/>
        <end position="118"/>
    </location>
</feature>
<dbReference type="InterPro" id="IPR016032">
    <property type="entry name" value="Sig_transdc_resp-reg_C-effctor"/>
</dbReference>
<dbReference type="SMART" id="SM00862">
    <property type="entry name" value="Trans_reg_C"/>
    <property type="match status" value="1"/>
</dbReference>
<gene>
    <name evidence="10" type="ORF">J2800_002762</name>
</gene>
<dbReference type="SMART" id="SM00448">
    <property type="entry name" value="REC"/>
    <property type="match status" value="1"/>
</dbReference>
<dbReference type="InterPro" id="IPR039420">
    <property type="entry name" value="WalR-like"/>
</dbReference>
<keyword evidence="2" id="KW-0902">Two-component regulatory system</keyword>
<evidence type="ECO:0000256" key="1">
    <source>
        <dbReference type="ARBA" id="ARBA00022553"/>
    </source>
</evidence>
<dbReference type="SUPFAM" id="SSF46894">
    <property type="entry name" value="C-terminal effector domain of the bipartite response regulators"/>
    <property type="match status" value="1"/>
</dbReference>
<evidence type="ECO:0000256" key="7">
    <source>
        <dbReference type="PROSITE-ProRule" id="PRU01091"/>
    </source>
</evidence>
<evidence type="ECO:0000259" key="8">
    <source>
        <dbReference type="PROSITE" id="PS50110"/>
    </source>
</evidence>
<keyword evidence="4 7" id="KW-0238">DNA-binding</keyword>